<protein>
    <submittedName>
        <fullName evidence="1">Uncharacterized protein</fullName>
    </submittedName>
</protein>
<reference evidence="1" key="2">
    <citation type="submission" date="2023-01" db="EMBL/GenBank/DDBJ databases">
        <authorList>
            <person name="Petersen C."/>
        </authorList>
    </citation>
    <scope>NUCLEOTIDE SEQUENCE</scope>
    <source>
        <strain evidence="1">IBT 12815</strain>
    </source>
</reference>
<dbReference type="AlphaFoldDB" id="A0AAD6DYH2"/>
<reference evidence="1" key="1">
    <citation type="journal article" date="2023" name="IMA Fungus">
        <title>Comparative genomic study of the Penicillium genus elucidates a diverse pangenome and 15 lateral gene transfer events.</title>
        <authorList>
            <person name="Petersen C."/>
            <person name="Sorensen T."/>
            <person name="Nielsen M.R."/>
            <person name="Sondergaard T.E."/>
            <person name="Sorensen J.L."/>
            <person name="Fitzpatrick D.A."/>
            <person name="Frisvad J.C."/>
            <person name="Nielsen K.L."/>
        </authorList>
    </citation>
    <scope>NUCLEOTIDE SEQUENCE</scope>
    <source>
        <strain evidence="1">IBT 12815</strain>
    </source>
</reference>
<evidence type="ECO:0000313" key="2">
    <source>
        <dbReference type="Proteomes" id="UP001213799"/>
    </source>
</evidence>
<organism evidence="1 2">
    <name type="scientific">Penicillium hordei</name>
    <dbReference type="NCBI Taxonomy" id="40994"/>
    <lineage>
        <taxon>Eukaryota</taxon>
        <taxon>Fungi</taxon>
        <taxon>Dikarya</taxon>
        <taxon>Ascomycota</taxon>
        <taxon>Pezizomycotina</taxon>
        <taxon>Eurotiomycetes</taxon>
        <taxon>Eurotiomycetidae</taxon>
        <taxon>Eurotiales</taxon>
        <taxon>Aspergillaceae</taxon>
        <taxon>Penicillium</taxon>
    </lineage>
</organism>
<comment type="caution">
    <text evidence="1">The sequence shown here is derived from an EMBL/GenBank/DDBJ whole genome shotgun (WGS) entry which is preliminary data.</text>
</comment>
<evidence type="ECO:0000313" key="1">
    <source>
        <dbReference type="EMBL" id="KAJ5597383.1"/>
    </source>
</evidence>
<dbReference type="RefSeq" id="XP_056750600.1">
    <property type="nucleotide sequence ID" value="XM_056898524.1"/>
</dbReference>
<accession>A0AAD6DYH2</accession>
<sequence length="136" mass="15523">MFRTAFWPFSSLRYTRSARTTRYFHQVTTDFITYDARGNLVTRKVPIIVGNPEETYFLIEQGVGSALRAASPLISASVASAEDRCKLTFFHDSQYFGFEASSYPRLYIPSQIPRQTESSISPATWFLGGKMHEIVY</sequence>
<dbReference type="GeneID" id="81588766"/>
<dbReference type="Proteomes" id="UP001213799">
    <property type="component" value="Unassembled WGS sequence"/>
</dbReference>
<gene>
    <name evidence="1" type="ORF">N7537_007467</name>
</gene>
<proteinExistence type="predicted"/>
<keyword evidence="2" id="KW-1185">Reference proteome</keyword>
<dbReference type="EMBL" id="JAQJAE010000004">
    <property type="protein sequence ID" value="KAJ5597383.1"/>
    <property type="molecule type" value="Genomic_DNA"/>
</dbReference>
<name>A0AAD6DYH2_9EURO</name>